<evidence type="ECO:0000313" key="2">
    <source>
        <dbReference type="EMBL" id="CAE6009611.1"/>
    </source>
</evidence>
<keyword evidence="3" id="KW-1185">Reference proteome</keyword>
<organism evidence="2 3">
    <name type="scientific">Arabidopsis arenosa</name>
    <name type="common">Sand rock-cress</name>
    <name type="synonym">Cardaminopsis arenosa</name>
    <dbReference type="NCBI Taxonomy" id="38785"/>
    <lineage>
        <taxon>Eukaryota</taxon>
        <taxon>Viridiplantae</taxon>
        <taxon>Streptophyta</taxon>
        <taxon>Embryophyta</taxon>
        <taxon>Tracheophyta</taxon>
        <taxon>Spermatophyta</taxon>
        <taxon>Magnoliopsida</taxon>
        <taxon>eudicotyledons</taxon>
        <taxon>Gunneridae</taxon>
        <taxon>Pentapetalae</taxon>
        <taxon>rosids</taxon>
        <taxon>malvids</taxon>
        <taxon>Brassicales</taxon>
        <taxon>Brassicaceae</taxon>
        <taxon>Camelineae</taxon>
        <taxon>Arabidopsis</taxon>
    </lineage>
</organism>
<reference evidence="2" key="1">
    <citation type="submission" date="2021-01" db="EMBL/GenBank/DDBJ databases">
        <authorList>
            <person name="Bezrukov I."/>
        </authorList>
    </citation>
    <scope>NUCLEOTIDE SEQUENCE</scope>
</reference>
<evidence type="ECO:0000256" key="1">
    <source>
        <dbReference type="SAM" id="MobiDB-lite"/>
    </source>
</evidence>
<dbReference type="EMBL" id="LR999454">
    <property type="protein sequence ID" value="CAE6009611.1"/>
    <property type="molecule type" value="Genomic_DNA"/>
</dbReference>
<accession>A0A8S2A648</accession>
<protein>
    <submittedName>
        <fullName evidence="2">Uncharacterized protein</fullName>
    </submittedName>
</protein>
<sequence length="98" mass="10560">MRTRSQKPIDLVALSIDELGRLERSKKKSTKQAEMNMNVLPEGVNQEGNNNQPPRALPTAEGGNNLPIVPPAAIGPIDPAATAPPVRRTLIVLSNYNP</sequence>
<dbReference type="Proteomes" id="UP000682877">
    <property type="component" value="Chromosome 4"/>
</dbReference>
<gene>
    <name evidence="2" type="ORF">AARE701A_LOCUS9609</name>
</gene>
<name>A0A8S2A648_ARAAE</name>
<proteinExistence type="predicted"/>
<feature type="region of interest" description="Disordered" evidence="1">
    <location>
        <begin position="25"/>
        <end position="64"/>
    </location>
</feature>
<evidence type="ECO:0000313" key="3">
    <source>
        <dbReference type="Proteomes" id="UP000682877"/>
    </source>
</evidence>
<dbReference type="AlphaFoldDB" id="A0A8S2A648"/>